<dbReference type="OrthoDB" id="9776390at2"/>
<dbReference type="Proteomes" id="UP000388235">
    <property type="component" value="Chromosome"/>
</dbReference>
<keyword evidence="7 10" id="KW-0067">ATP-binding</keyword>
<comment type="caution">
    <text evidence="10">Lacks conserved residue(s) required for the propagation of feature annotation.</text>
</comment>
<dbReference type="FunFam" id="1.10.20.140:FF:000001">
    <property type="entry name" value="tRNA dimethylallyltransferase"/>
    <property type="match status" value="1"/>
</dbReference>
<comment type="function">
    <text evidence="2 10 12">Catalyzes the transfer of a dimethylallyl group onto the adenine at position 37 in tRNAs that read codons beginning with uridine, leading to the formation of N6-(dimethylallyl)adenosine (i(6)A).</text>
</comment>
<dbReference type="Pfam" id="PF01715">
    <property type="entry name" value="IPPT"/>
    <property type="match status" value="1"/>
</dbReference>
<proteinExistence type="inferred from homology"/>
<evidence type="ECO:0000256" key="4">
    <source>
        <dbReference type="ARBA" id="ARBA00022679"/>
    </source>
</evidence>
<keyword evidence="5 10" id="KW-0819">tRNA processing</keyword>
<evidence type="ECO:0000256" key="9">
    <source>
        <dbReference type="ARBA" id="ARBA00049563"/>
    </source>
</evidence>
<dbReference type="Gene3D" id="1.10.20.140">
    <property type="match status" value="1"/>
</dbReference>
<evidence type="ECO:0000256" key="7">
    <source>
        <dbReference type="ARBA" id="ARBA00022840"/>
    </source>
</evidence>
<evidence type="ECO:0000256" key="6">
    <source>
        <dbReference type="ARBA" id="ARBA00022741"/>
    </source>
</evidence>
<organism evidence="14 15">
    <name type="scientific">Litorivicinus lipolyticus</name>
    <dbReference type="NCBI Taxonomy" id="418701"/>
    <lineage>
        <taxon>Bacteria</taxon>
        <taxon>Pseudomonadati</taxon>
        <taxon>Pseudomonadota</taxon>
        <taxon>Gammaproteobacteria</taxon>
        <taxon>Oceanospirillales</taxon>
        <taxon>Litorivicinaceae</taxon>
        <taxon>Litorivicinus</taxon>
    </lineage>
</organism>
<keyword evidence="8 10" id="KW-0460">Magnesium</keyword>
<dbReference type="Gene3D" id="3.40.50.300">
    <property type="entry name" value="P-loop containing nucleotide triphosphate hydrolases"/>
    <property type="match status" value="1"/>
</dbReference>
<dbReference type="SUPFAM" id="SSF52540">
    <property type="entry name" value="P-loop containing nucleoside triphosphate hydrolases"/>
    <property type="match status" value="1"/>
</dbReference>
<keyword evidence="4 10" id="KW-0808">Transferase</keyword>
<feature type="binding site" evidence="10">
    <location>
        <begin position="33"/>
        <end position="38"/>
    </location>
    <ligand>
        <name>substrate</name>
    </ligand>
</feature>
<comment type="cofactor">
    <cofactor evidence="1 10">
        <name>Mg(2+)</name>
        <dbReference type="ChEBI" id="CHEBI:18420"/>
    </cofactor>
</comment>
<dbReference type="PANTHER" id="PTHR11088:SF60">
    <property type="entry name" value="TRNA DIMETHYLALLYLTRANSFERASE"/>
    <property type="match status" value="1"/>
</dbReference>
<sequence length="326" mass="35696">MAVPPGRRSACTNWIGYFCVDAKTPLYALMGPTASGKTGIAIDLACHHGFELISVDSVLVYRGLDIGSAKPSAAEQALAPHALIDIREFWQPYSAGDFRDDCAALVRGIVDRGHKPLLVGGTQLYFKALMDMNPDLPSADAGVRAQIRAHAATDGWPALHAQLAKVDPVSAARLHPNHSSRIERALEVHRLSGRALSDFHVPSTSSAYEFRSVALVPDDRAWLHRRIAQRFELMMRAGFEDEVRGLMAHPKFEPSLTSMSAVGYRQAIMGLSDGSERAQWVERAVIASRQLAKRQLTWLRGWPDLKVVAAETATTDAVLSAFSDFQ</sequence>
<evidence type="ECO:0000256" key="5">
    <source>
        <dbReference type="ARBA" id="ARBA00022694"/>
    </source>
</evidence>
<evidence type="ECO:0000256" key="11">
    <source>
        <dbReference type="RuleBase" id="RU003783"/>
    </source>
</evidence>
<evidence type="ECO:0000313" key="14">
    <source>
        <dbReference type="EMBL" id="QGG79369.1"/>
    </source>
</evidence>
<feature type="site" description="Interaction with substrate tRNA" evidence="10">
    <location>
        <position position="122"/>
    </location>
</feature>
<feature type="site" description="Interaction with substrate tRNA" evidence="10">
    <location>
        <position position="144"/>
    </location>
</feature>
<dbReference type="EC" id="2.5.1.75" evidence="10"/>
<comment type="similarity">
    <text evidence="3 10 13">Belongs to the IPP transferase family.</text>
</comment>
<keyword evidence="6 10" id="KW-0547">Nucleotide-binding</keyword>
<evidence type="ECO:0000256" key="8">
    <source>
        <dbReference type="ARBA" id="ARBA00022842"/>
    </source>
</evidence>
<evidence type="ECO:0000313" key="15">
    <source>
        <dbReference type="Proteomes" id="UP000388235"/>
    </source>
</evidence>
<evidence type="ECO:0000256" key="3">
    <source>
        <dbReference type="ARBA" id="ARBA00005842"/>
    </source>
</evidence>
<accession>A0A5Q2Q5P5</accession>
<gene>
    <name evidence="10 14" type="primary">miaA</name>
    <name evidence="14" type="ORF">GH975_01825</name>
</gene>
<reference evidence="14 15" key="1">
    <citation type="submission" date="2019-11" db="EMBL/GenBank/DDBJ databases">
        <authorList>
            <person name="Khan S.A."/>
            <person name="Jeon C.O."/>
            <person name="Chun B.H."/>
        </authorList>
    </citation>
    <scope>NUCLEOTIDE SEQUENCE [LARGE SCALE GENOMIC DNA]</scope>
    <source>
        <strain evidence="14 15">IMCC 1097</strain>
    </source>
</reference>
<feature type="region of interest" description="Interaction with substrate tRNA" evidence="10">
    <location>
        <begin position="56"/>
        <end position="59"/>
    </location>
</feature>
<evidence type="ECO:0000256" key="2">
    <source>
        <dbReference type="ARBA" id="ARBA00003213"/>
    </source>
</evidence>
<dbReference type="AlphaFoldDB" id="A0A5Q2Q5P5"/>
<keyword evidence="15" id="KW-1185">Reference proteome</keyword>
<comment type="subunit">
    <text evidence="10">Monomer.</text>
</comment>
<protein>
    <recommendedName>
        <fullName evidence="10">tRNA dimethylallyltransferase</fullName>
        <ecNumber evidence="10">2.5.1.75</ecNumber>
    </recommendedName>
    <alternativeName>
        <fullName evidence="10">Dimethylallyl diphosphate:tRNA dimethylallyltransferase</fullName>
        <shortName evidence="10">DMAPP:tRNA dimethylallyltransferase</shortName>
        <shortName evidence="10">DMATase</shortName>
    </alternativeName>
    <alternativeName>
        <fullName evidence="10">Isopentenyl-diphosphate:tRNA isopentenyltransferase</fullName>
        <shortName evidence="10">IPP transferase</shortName>
        <shortName evidence="10">IPPT</shortName>
        <shortName evidence="10">IPTase</shortName>
    </alternativeName>
</protein>
<dbReference type="PANTHER" id="PTHR11088">
    <property type="entry name" value="TRNA DIMETHYLALLYLTRANSFERASE"/>
    <property type="match status" value="1"/>
</dbReference>
<dbReference type="GO" id="GO:0052381">
    <property type="term" value="F:tRNA dimethylallyltransferase activity"/>
    <property type="evidence" value="ECO:0007669"/>
    <property type="project" value="UniProtKB-UniRule"/>
</dbReference>
<evidence type="ECO:0000256" key="10">
    <source>
        <dbReference type="HAMAP-Rule" id="MF_00185"/>
    </source>
</evidence>
<evidence type="ECO:0000256" key="1">
    <source>
        <dbReference type="ARBA" id="ARBA00001946"/>
    </source>
</evidence>
<evidence type="ECO:0000256" key="13">
    <source>
        <dbReference type="RuleBase" id="RU003785"/>
    </source>
</evidence>
<dbReference type="KEGG" id="llp:GH975_01825"/>
<dbReference type="GO" id="GO:0005524">
    <property type="term" value="F:ATP binding"/>
    <property type="evidence" value="ECO:0007669"/>
    <property type="project" value="UniProtKB-UniRule"/>
</dbReference>
<feature type="binding site" evidence="10">
    <location>
        <begin position="31"/>
        <end position="38"/>
    </location>
    <ligand>
        <name>ATP</name>
        <dbReference type="ChEBI" id="CHEBI:30616"/>
    </ligand>
</feature>
<dbReference type="InterPro" id="IPR039657">
    <property type="entry name" value="Dimethylallyltransferase"/>
</dbReference>
<dbReference type="InterPro" id="IPR018022">
    <property type="entry name" value="IPT"/>
</dbReference>
<dbReference type="HAMAP" id="MF_00185">
    <property type="entry name" value="IPP_trans"/>
    <property type="match status" value="1"/>
</dbReference>
<dbReference type="GO" id="GO:0006400">
    <property type="term" value="P:tRNA modification"/>
    <property type="evidence" value="ECO:0007669"/>
    <property type="project" value="TreeGrafter"/>
</dbReference>
<evidence type="ECO:0000256" key="12">
    <source>
        <dbReference type="RuleBase" id="RU003784"/>
    </source>
</evidence>
<dbReference type="EMBL" id="CP045871">
    <property type="protein sequence ID" value="QGG79369.1"/>
    <property type="molecule type" value="Genomic_DNA"/>
</dbReference>
<dbReference type="NCBIfam" id="TIGR00174">
    <property type="entry name" value="miaA"/>
    <property type="match status" value="1"/>
</dbReference>
<dbReference type="InterPro" id="IPR027417">
    <property type="entry name" value="P-loop_NTPase"/>
</dbReference>
<comment type="catalytic activity">
    <reaction evidence="9 10 11">
        <text>adenosine(37) in tRNA + dimethylallyl diphosphate = N(6)-dimethylallyladenosine(37) in tRNA + diphosphate</text>
        <dbReference type="Rhea" id="RHEA:26482"/>
        <dbReference type="Rhea" id="RHEA-COMP:10162"/>
        <dbReference type="Rhea" id="RHEA-COMP:10375"/>
        <dbReference type="ChEBI" id="CHEBI:33019"/>
        <dbReference type="ChEBI" id="CHEBI:57623"/>
        <dbReference type="ChEBI" id="CHEBI:74411"/>
        <dbReference type="ChEBI" id="CHEBI:74415"/>
        <dbReference type="EC" id="2.5.1.75"/>
    </reaction>
</comment>
<name>A0A5Q2Q5P5_9GAMM</name>